<evidence type="ECO:0000256" key="12">
    <source>
        <dbReference type="ARBA" id="ARBA00081411"/>
    </source>
</evidence>
<dbReference type="InterPro" id="IPR052433">
    <property type="entry name" value="X-Pro_dipept-like"/>
</dbReference>
<dbReference type="FunFam" id="3.90.230.10:FF:000002">
    <property type="entry name" value="Xaa-Pro aminopeptidase 3"/>
    <property type="match status" value="1"/>
</dbReference>
<dbReference type="SUPFAM" id="SSF53092">
    <property type="entry name" value="Creatinase/prolidase N-terminal domain"/>
    <property type="match status" value="1"/>
</dbReference>
<dbReference type="PANTHER" id="PTHR43226:SF4">
    <property type="entry name" value="XAA-PRO AMINOPEPTIDASE 3"/>
    <property type="match status" value="1"/>
</dbReference>
<name>A0A8J3ATG7_9BURK</name>
<dbReference type="EC" id="3.4.11.9" evidence="4"/>
<comment type="caution">
    <text evidence="15">The sequence shown here is derived from an EMBL/GenBank/DDBJ whole genome shotgun (WGS) entry which is preliminary data.</text>
</comment>
<sequence>MSPYANRRTALITQMHAKGGGIAIIPTAPEVMRNRDADYPYRHDSYFYYLSGFTEPEAVIVLIAGETNRSILFCREKNMEREIWDGFRYGPDVARTTFGFDAAYPIDSLDTELPRLMANAPALYYALGSDQKLDAQVQCWLQSVRAQARAGITPPNAAFDVQILIDDMRLKKDAVEIDIMQRSADIAAAAHRRAMRIARPGLREYQLEAEILHEFRNSGSQFPAYGSIVATGANACVLHYRASDAELKDGDLVLIDAGCELDSYASDITRTFPASGKFSGPQKELYEIVLASQYAAIAETKPGKRFMDGHDAAVRVLAQGMLDTGLLDSNKVGTLDDVITNHNYSQFYMHRTGHWLGMDVHDVGDYRDAAPAGADRPWRTLEAGMVLTVEPGIYVRPAEGVPEKYWNIGIRIEDNALITAEGVHILSEQAPKTVADIETLMRH</sequence>
<evidence type="ECO:0000256" key="7">
    <source>
        <dbReference type="ARBA" id="ARBA00022801"/>
    </source>
</evidence>
<dbReference type="PROSITE" id="PS00491">
    <property type="entry name" value="PROLINE_PEPTIDASE"/>
    <property type="match status" value="1"/>
</dbReference>
<keyword evidence="5" id="KW-0645">Protease</keyword>
<comment type="catalytic activity">
    <reaction evidence="1">
        <text>Release of any N-terminal amino acid, including proline, that is linked to proline, even from a dipeptide or tripeptide.</text>
        <dbReference type="EC" id="3.4.11.9"/>
    </reaction>
</comment>
<dbReference type="PANTHER" id="PTHR43226">
    <property type="entry name" value="XAA-PRO AMINOPEPTIDASE 3"/>
    <property type="match status" value="1"/>
</dbReference>
<dbReference type="Pfam" id="PF00557">
    <property type="entry name" value="Peptidase_M24"/>
    <property type="match status" value="1"/>
</dbReference>
<dbReference type="Gene3D" id="3.40.350.10">
    <property type="entry name" value="Creatinase/prolidase N-terminal domain"/>
    <property type="match status" value="1"/>
</dbReference>
<reference evidence="16" key="1">
    <citation type="journal article" date="2019" name="Int. J. Syst. Evol. Microbiol.">
        <title>The Global Catalogue of Microorganisms (GCM) 10K type strain sequencing project: providing services to taxonomists for standard genome sequencing and annotation.</title>
        <authorList>
            <consortium name="The Broad Institute Genomics Platform"/>
            <consortium name="The Broad Institute Genome Sequencing Center for Infectious Disease"/>
            <person name="Wu L."/>
            <person name="Ma J."/>
        </authorList>
    </citation>
    <scope>NUCLEOTIDE SEQUENCE [LARGE SCALE GENOMIC DNA]</scope>
    <source>
        <strain evidence="16">CCM 2767</strain>
    </source>
</reference>
<dbReference type="SUPFAM" id="SSF55920">
    <property type="entry name" value="Creatinase/aminopeptidase"/>
    <property type="match status" value="1"/>
</dbReference>
<protein>
    <recommendedName>
        <fullName evidence="10">Xaa-Pro aminopeptidase</fullName>
        <ecNumber evidence="4">3.4.11.9</ecNumber>
    </recommendedName>
    <alternativeName>
        <fullName evidence="11">Aminopeptidase P II</fullName>
    </alternativeName>
    <alternativeName>
        <fullName evidence="12">X-Pro aminopeptidase</fullName>
    </alternativeName>
</protein>
<dbReference type="CDD" id="cd01087">
    <property type="entry name" value="Prolidase"/>
    <property type="match status" value="1"/>
</dbReference>
<keyword evidence="6 13" id="KW-0479">Metal-binding</keyword>
<dbReference type="SMART" id="SM01011">
    <property type="entry name" value="AMP_N"/>
    <property type="match status" value="1"/>
</dbReference>
<dbReference type="Pfam" id="PF05195">
    <property type="entry name" value="AMP_N"/>
    <property type="match status" value="1"/>
</dbReference>
<evidence type="ECO:0000256" key="4">
    <source>
        <dbReference type="ARBA" id="ARBA00012574"/>
    </source>
</evidence>
<dbReference type="InterPro" id="IPR007865">
    <property type="entry name" value="Aminopep_P_N"/>
</dbReference>
<gene>
    <name evidence="15" type="ORF">GCM10008066_28750</name>
</gene>
<dbReference type="Gene3D" id="3.90.230.10">
    <property type="entry name" value="Creatinase/methionine aminopeptidase superfamily"/>
    <property type="match status" value="1"/>
</dbReference>
<evidence type="ECO:0000256" key="5">
    <source>
        <dbReference type="ARBA" id="ARBA00022670"/>
    </source>
</evidence>
<evidence type="ECO:0000256" key="10">
    <source>
        <dbReference type="ARBA" id="ARBA00069363"/>
    </source>
</evidence>
<evidence type="ECO:0000259" key="14">
    <source>
        <dbReference type="SMART" id="SM01011"/>
    </source>
</evidence>
<dbReference type="InterPro" id="IPR029149">
    <property type="entry name" value="Creatin/AminoP/Spt16_N"/>
</dbReference>
<dbReference type="Proteomes" id="UP000642180">
    <property type="component" value="Unassembled WGS sequence"/>
</dbReference>
<accession>A0A8J3ATG7</accession>
<dbReference type="InterPro" id="IPR001131">
    <property type="entry name" value="Peptidase_M24B_aminopep-P_CS"/>
</dbReference>
<proteinExistence type="inferred from homology"/>
<evidence type="ECO:0000313" key="16">
    <source>
        <dbReference type="Proteomes" id="UP000642180"/>
    </source>
</evidence>
<comment type="similarity">
    <text evidence="3 13">Belongs to the peptidase M24B family.</text>
</comment>
<dbReference type="RefSeq" id="WP_188382082.1">
    <property type="nucleotide sequence ID" value="NZ_BMDI01000003.1"/>
</dbReference>
<evidence type="ECO:0000256" key="6">
    <source>
        <dbReference type="ARBA" id="ARBA00022723"/>
    </source>
</evidence>
<dbReference type="GO" id="GO:0006508">
    <property type="term" value="P:proteolysis"/>
    <property type="evidence" value="ECO:0007669"/>
    <property type="project" value="UniProtKB-KW"/>
</dbReference>
<dbReference type="GO" id="GO:0030145">
    <property type="term" value="F:manganese ion binding"/>
    <property type="evidence" value="ECO:0007669"/>
    <property type="project" value="InterPro"/>
</dbReference>
<comment type="cofactor">
    <cofactor evidence="2">
        <name>Mn(2+)</name>
        <dbReference type="ChEBI" id="CHEBI:29035"/>
    </cofactor>
</comment>
<evidence type="ECO:0000256" key="11">
    <source>
        <dbReference type="ARBA" id="ARBA00075356"/>
    </source>
</evidence>
<feature type="domain" description="Aminopeptidase P N-terminal" evidence="14">
    <location>
        <begin position="1"/>
        <end position="134"/>
    </location>
</feature>
<dbReference type="InterPro" id="IPR000994">
    <property type="entry name" value="Pept_M24"/>
</dbReference>
<evidence type="ECO:0000256" key="8">
    <source>
        <dbReference type="ARBA" id="ARBA00023049"/>
    </source>
</evidence>
<keyword evidence="7" id="KW-0378">Hydrolase</keyword>
<dbReference type="GO" id="GO:0005829">
    <property type="term" value="C:cytosol"/>
    <property type="evidence" value="ECO:0007669"/>
    <property type="project" value="TreeGrafter"/>
</dbReference>
<keyword evidence="8" id="KW-0482">Metalloprotease</keyword>
<dbReference type="GO" id="GO:0070006">
    <property type="term" value="F:metalloaminopeptidase activity"/>
    <property type="evidence" value="ECO:0007669"/>
    <property type="project" value="InterPro"/>
</dbReference>
<evidence type="ECO:0000256" key="3">
    <source>
        <dbReference type="ARBA" id="ARBA00008766"/>
    </source>
</evidence>
<keyword evidence="15" id="KW-0031">Aminopeptidase</keyword>
<keyword evidence="16" id="KW-1185">Reference proteome</keyword>
<evidence type="ECO:0000313" key="15">
    <source>
        <dbReference type="EMBL" id="GGI21375.1"/>
    </source>
</evidence>
<dbReference type="AlphaFoldDB" id="A0A8J3ATG7"/>
<evidence type="ECO:0000256" key="9">
    <source>
        <dbReference type="ARBA" id="ARBA00023211"/>
    </source>
</evidence>
<evidence type="ECO:0000256" key="13">
    <source>
        <dbReference type="RuleBase" id="RU000590"/>
    </source>
</evidence>
<keyword evidence="9" id="KW-0464">Manganese</keyword>
<evidence type="ECO:0000256" key="2">
    <source>
        <dbReference type="ARBA" id="ARBA00001936"/>
    </source>
</evidence>
<dbReference type="EMBL" id="BMDI01000003">
    <property type="protein sequence ID" value="GGI21375.1"/>
    <property type="molecule type" value="Genomic_DNA"/>
</dbReference>
<organism evidence="15 16">
    <name type="scientific">Oxalicibacterium faecigallinarum</name>
    <dbReference type="NCBI Taxonomy" id="573741"/>
    <lineage>
        <taxon>Bacteria</taxon>
        <taxon>Pseudomonadati</taxon>
        <taxon>Pseudomonadota</taxon>
        <taxon>Betaproteobacteria</taxon>
        <taxon>Burkholderiales</taxon>
        <taxon>Oxalobacteraceae</taxon>
        <taxon>Oxalicibacterium</taxon>
    </lineage>
</organism>
<evidence type="ECO:0000256" key="1">
    <source>
        <dbReference type="ARBA" id="ARBA00001424"/>
    </source>
</evidence>
<dbReference type="InterPro" id="IPR036005">
    <property type="entry name" value="Creatinase/aminopeptidase-like"/>
</dbReference>